<comment type="caution">
    <text evidence="1">The sequence shown here is derived from an EMBL/GenBank/DDBJ whole genome shotgun (WGS) entry which is preliminary data.</text>
</comment>
<organism evidence="1 2">
    <name type="scientific">Diaporthe vaccinii</name>
    <dbReference type="NCBI Taxonomy" id="105482"/>
    <lineage>
        <taxon>Eukaryota</taxon>
        <taxon>Fungi</taxon>
        <taxon>Dikarya</taxon>
        <taxon>Ascomycota</taxon>
        <taxon>Pezizomycotina</taxon>
        <taxon>Sordariomycetes</taxon>
        <taxon>Sordariomycetidae</taxon>
        <taxon>Diaporthales</taxon>
        <taxon>Diaporthaceae</taxon>
        <taxon>Diaporthe</taxon>
        <taxon>Diaporthe eres species complex</taxon>
    </lineage>
</organism>
<reference evidence="1 2" key="1">
    <citation type="submission" date="2024-03" db="EMBL/GenBank/DDBJ databases">
        <title>A high-quality draft genome sequence of Diaporthe vaccinii, a causative agent of upright dieback and viscid rot disease in cranberry plants.</title>
        <authorList>
            <person name="Sarrasin M."/>
            <person name="Lang B.F."/>
            <person name="Burger G."/>
        </authorList>
    </citation>
    <scope>NUCLEOTIDE SEQUENCE [LARGE SCALE GENOMIC DNA]</scope>
    <source>
        <strain evidence="1 2">IS7</strain>
    </source>
</reference>
<proteinExistence type="predicted"/>
<sequence>MSYNNNARFGAVVTISVGPDQEGFDVHQNVLTAVVGAFSADLSKEQPKTFQAFMVWLYAAYTYATRFALPPDSDTIALLELYAFAYKFLIPSLEDAIVSVLYENFVRDSDLWFTLGSDKLALETFLRLVPPESHLYRLVVRSLAYSASLRSGYLLVEPGRELRYTARPSTLATESQVEEVMESLPSELLGPILKEALLLKTLGTWRQGFDNIVGHEMKFLRRFDDVVTTDSSAS</sequence>
<gene>
    <name evidence="1" type="ORF">FJTKL_05134</name>
</gene>
<evidence type="ECO:0000313" key="1">
    <source>
        <dbReference type="EMBL" id="KAL2293143.1"/>
    </source>
</evidence>
<name>A0ABR4FEN6_9PEZI</name>
<evidence type="ECO:0008006" key="3">
    <source>
        <dbReference type="Google" id="ProtNLM"/>
    </source>
</evidence>
<accession>A0ABR4FEN6</accession>
<dbReference type="EMBL" id="JBAWTH010000001">
    <property type="protein sequence ID" value="KAL2293143.1"/>
    <property type="molecule type" value="Genomic_DNA"/>
</dbReference>
<dbReference type="Proteomes" id="UP001600888">
    <property type="component" value="Unassembled WGS sequence"/>
</dbReference>
<keyword evidence="2" id="KW-1185">Reference proteome</keyword>
<evidence type="ECO:0000313" key="2">
    <source>
        <dbReference type="Proteomes" id="UP001600888"/>
    </source>
</evidence>
<protein>
    <recommendedName>
        <fullName evidence="3">BTB domain-containing protein</fullName>
    </recommendedName>
</protein>